<evidence type="ECO:0000256" key="6">
    <source>
        <dbReference type="ARBA" id="ARBA00023136"/>
    </source>
</evidence>
<comment type="subcellular location">
    <subcellularLocation>
        <location evidence="1">Cell membrane</location>
        <topology evidence="1">Multi-pass membrane protein</topology>
    </subcellularLocation>
</comment>
<evidence type="ECO:0000256" key="2">
    <source>
        <dbReference type="ARBA" id="ARBA00022692"/>
    </source>
</evidence>
<evidence type="ECO:0000256" key="4">
    <source>
        <dbReference type="ARBA" id="ARBA00022840"/>
    </source>
</evidence>
<dbReference type="SUPFAM" id="SSF90123">
    <property type="entry name" value="ABC transporter transmembrane region"/>
    <property type="match status" value="1"/>
</dbReference>
<keyword evidence="2 7" id="KW-0812">Transmembrane</keyword>
<protein>
    <submittedName>
        <fullName evidence="10">ABC transporter ATP-binding protein/permease</fullName>
    </submittedName>
</protein>
<keyword evidence="5 7" id="KW-1133">Transmembrane helix</keyword>
<feature type="transmembrane region" description="Helical" evidence="7">
    <location>
        <begin position="21"/>
        <end position="43"/>
    </location>
</feature>
<dbReference type="PROSITE" id="PS50929">
    <property type="entry name" value="ABC_TM1F"/>
    <property type="match status" value="1"/>
</dbReference>
<dbReference type="SUPFAM" id="SSF52540">
    <property type="entry name" value="P-loop containing nucleoside triphosphate hydrolases"/>
    <property type="match status" value="1"/>
</dbReference>
<dbReference type="GO" id="GO:0005524">
    <property type="term" value="F:ATP binding"/>
    <property type="evidence" value="ECO:0007669"/>
    <property type="project" value="UniProtKB-KW"/>
</dbReference>
<evidence type="ECO:0000313" key="10">
    <source>
        <dbReference type="EMBL" id="PST82030.1"/>
    </source>
</evidence>
<dbReference type="Pfam" id="PF00005">
    <property type="entry name" value="ABC_tran"/>
    <property type="match status" value="1"/>
</dbReference>
<evidence type="ECO:0000256" key="3">
    <source>
        <dbReference type="ARBA" id="ARBA00022741"/>
    </source>
</evidence>
<dbReference type="Gene3D" id="1.20.1560.10">
    <property type="entry name" value="ABC transporter type 1, transmembrane domain"/>
    <property type="match status" value="1"/>
</dbReference>
<dbReference type="InterPro" id="IPR027417">
    <property type="entry name" value="P-loop_NTPase"/>
</dbReference>
<dbReference type="GO" id="GO:0005886">
    <property type="term" value="C:plasma membrane"/>
    <property type="evidence" value="ECO:0007669"/>
    <property type="project" value="UniProtKB-SubCell"/>
</dbReference>
<feature type="transmembrane region" description="Helical" evidence="7">
    <location>
        <begin position="55"/>
        <end position="77"/>
    </location>
</feature>
<name>A0A2T3HHX5_9SPHI</name>
<evidence type="ECO:0000256" key="1">
    <source>
        <dbReference type="ARBA" id="ARBA00004651"/>
    </source>
</evidence>
<dbReference type="PROSITE" id="PS50893">
    <property type="entry name" value="ABC_TRANSPORTER_2"/>
    <property type="match status" value="1"/>
</dbReference>
<evidence type="ECO:0000259" key="8">
    <source>
        <dbReference type="PROSITE" id="PS50893"/>
    </source>
</evidence>
<feature type="domain" description="ABC transporter" evidence="8">
    <location>
        <begin position="334"/>
        <end position="553"/>
    </location>
</feature>
<dbReference type="InterPro" id="IPR011527">
    <property type="entry name" value="ABC1_TM_dom"/>
</dbReference>
<dbReference type="PANTHER" id="PTHR43394:SF4">
    <property type="entry name" value="TOXIN SECRETION ABC TRANSPORTER ATP-BINDING PROTEIN"/>
    <property type="match status" value="1"/>
</dbReference>
<evidence type="ECO:0000256" key="5">
    <source>
        <dbReference type="ARBA" id="ARBA00022989"/>
    </source>
</evidence>
<feature type="transmembrane region" description="Helical" evidence="7">
    <location>
        <begin position="133"/>
        <end position="151"/>
    </location>
</feature>
<evidence type="ECO:0000259" key="9">
    <source>
        <dbReference type="PROSITE" id="PS50929"/>
    </source>
</evidence>
<keyword evidence="3" id="KW-0547">Nucleotide-binding</keyword>
<dbReference type="SMART" id="SM00382">
    <property type="entry name" value="AAA"/>
    <property type="match status" value="1"/>
</dbReference>
<dbReference type="PANTHER" id="PTHR43394">
    <property type="entry name" value="ATP-DEPENDENT PERMEASE MDL1, MITOCHONDRIAL"/>
    <property type="match status" value="1"/>
</dbReference>
<dbReference type="EMBL" id="PYLS01000006">
    <property type="protein sequence ID" value="PST82030.1"/>
    <property type="molecule type" value="Genomic_DNA"/>
</dbReference>
<sequence length="553" mass="61945">MTPAKRFFSLLRLDRRDVSQIFFYALFAGLISLSLPLGIQAIINFIQSGRVSVSWMVLVVIVIAGVALVGLMSLMQLRITENLQQKIFIRSSFEFAYRLPKIRFDELYSNLYPPELANRFFDTLTIQKGVSKLLIDFSAALLQIGFGIILLSFYHSFFILFGLLLVGLLYLIFKFSYAPGLETSLNESKYKYRAADWLQEIARNNSSFRAKLNFDFALSKTDHIVGGYLTYREKHFAVIRRQFIQLIVFKIVITAGLLLIGGLLVLNQQMNIGQFVAAEIIILLVINSVEKIILGLESFYDVLTAVEKIGEVTDLDIENEPQSTAIVPESAITINADSLKFRYPGAEKYTLNGISITITPGEKILLKGKNGAGKTTLIRILSGLLQPTSGTLSLHDGTFVKIDSAAYRAKIGRIIQGETPFEGTILENITFNDPAIQPEDLKWALDAVQLTQFIKSLPDGLNTRIFPEGKQLSSSNAQKILLARNIVRKPAILFFEDPTDRMDKDAATALIDFIFLPENPWTVIVSSANAHWQARATRQITMENGTIIHDTKQ</sequence>
<evidence type="ECO:0000256" key="7">
    <source>
        <dbReference type="SAM" id="Phobius"/>
    </source>
</evidence>
<dbReference type="InterPro" id="IPR039421">
    <property type="entry name" value="Type_1_exporter"/>
</dbReference>
<accession>A0A2T3HHX5</accession>
<dbReference type="Proteomes" id="UP000240912">
    <property type="component" value="Unassembled WGS sequence"/>
</dbReference>
<comment type="caution">
    <text evidence="10">The sequence shown here is derived from an EMBL/GenBank/DDBJ whole genome shotgun (WGS) entry which is preliminary data.</text>
</comment>
<keyword evidence="4 10" id="KW-0067">ATP-binding</keyword>
<dbReference type="OrthoDB" id="311344at2"/>
<organism evidence="10 11">
    <name type="scientific">Pedobacter yulinensis</name>
    <dbReference type="NCBI Taxonomy" id="2126353"/>
    <lineage>
        <taxon>Bacteria</taxon>
        <taxon>Pseudomonadati</taxon>
        <taxon>Bacteroidota</taxon>
        <taxon>Sphingobacteriia</taxon>
        <taxon>Sphingobacteriales</taxon>
        <taxon>Sphingobacteriaceae</taxon>
        <taxon>Pedobacter</taxon>
    </lineage>
</organism>
<dbReference type="InterPro" id="IPR003593">
    <property type="entry name" value="AAA+_ATPase"/>
</dbReference>
<reference evidence="10 11" key="1">
    <citation type="submission" date="2018-03" db="EMBL/GenBank/DDBJ databases">
        <authorList>
            <person name="Keele B.F."/>
        </authorList>
    </citation>
    <scope>NUCLEOTIDE SEQUENCE [LARGE SCALE GENOMIC DNA]</scope>
    <source>
        <strain evidence="10 11">YL28-9</strain>
    </source>
</reference>
<evidence type="ECO:0000313" key="11">
    <source>
        <dbReference type="Proteomes" id="UP000240912"/>
    </source>
</evidence>
<dbReference type="Gene3D" id="3.40.50.300">
    <property type="entry name" value="P-loop containing nucleotide triphosphate hydrolases"/>
    <property type="match status" value="1"/>
</dbReference>
<proteinExistence type="predicted"/>
<keyword evidence="11" id="KW-1185">Reference proteome</keyword>
<dbReference type="GO" id="GO:0016887">
    <property type="term" value="F:ATP hydrolysis activity"/>
    <property type="evidence" value="ECO:0007669"/>
    <property type="project" value="InterPro"/>
</dbReference>
<gene>
    <name evidence="10" type="ORF">C7T94_14535</name>
</gene>
<feature type="transmembrane region" description="Helical" evidence="7">
    <location>
        <begin position="157"/>
        <end position="173"/>
    </location>
</feature>
<feature type="domain" description="ABC transmembrane type-1" evidence="9">
    <location>
        <begin position="21"/>
        <end position="301"/>
    </location>
</feature>
<dbReference type="AlphaFoldDB" id="A0A2T3HHX5"/>
<keyword evidence="6 7" id="KW-0472">Membrane</keyword>
<dbReference type="InterPro" id="IPR003439">
    <property type="entry name" value="ABC_transporter-like_ATP-bd"/>
</dbReference>
<dbReference type="RefSeq" id="WP_107216152.1">
    <property type="nucleotide sequence ID" value="NZ_KZ686270.1"/>
</dbReference>
<dbReference type="InterPro" id="IPR036640">
    <property type="entry name" value="ABC1_TM_sf"/>
</dbReference>
<dbReference type="GO" id="GO:0015421">
    <property type="term" value="F:ABC-type oligopeptide transporter activity"/>
    <property type="evidence" value="ECO:0007669"/>
    <property type="project" value="TreeGrafter"/>
</dbReference>
<feature type="transmembrane region" description="Helical" evidence="7">
    <location>
        <begin position="243"/>
        <end position="266"/>
    </location>
</feature>